<sequence length="43" mass="5048">MQKSSFYKKEKKRDYFESCREIALDSMCYGFLNCVCVPDITLG</sequence>
<protein>
    <submittedName>
        <fullName evidence="1">Uncharacterized protein</fullName>
    </submittedName>
</protein>
<accession>A0A0E9SQ61</accession>
<dbReference type="EMBL" id="GBXM01065141">
    <property type="protein sequence ID" value="JAH43436.1"/>
    <property type="molecule type" value="Transcribed_RNA"/>
</dbReference>
<dbReference type="AlphaFoldDB" id="A0A0E9SQ61"/>
<evidence type="ECO:0000313" key="1">
    <source>
        <dbReference type="EMBL" id="JAH43436.1"/>
    </source>
</evidence>
<organism evidence="1">
    <name type="scientific">Anguilla anguilla</name>
    <name type="common">European freshwater eel</name>
    <name type="synonym">Muraena anguilla</name>
    <dbReference type="NCBI Taxonomy" id="7936"/>
    <lineage>
        <taxon>Eukaryota</taxon>
        <taxon>Metazoa</taxon>
        <taxon>Chordata</taxon>
        <taxon>Craniata</taxon>
        <taxon>Vertebrata</taxon>
        <taxon>Euteleostomi</taxon>
        <taxon>Actinopterygii</taxon>
        <taxon>Neopterygii</taxon>
        <taxon>Teleostei</taxon>
        <taxon>Anguilliformes</taxon>
        <taxon>Anguillidae</taxon>
        <taxon>Anguilla</taxon>
    </lineage>
</organism>
<proteinExistence type="predicted"/>
<reference evidence="1" key="1">
    <citation type="submission" date="2014-11" db="EMBL/GenBank/DDBJ databases">
        <authorList>
            <person name="Amaro Gonzalez C."/>
        </authorList>
    </citation>
    <scope>NUCLEOTIDE SEQUENCE</scope>
</reference>
<name>A0A0E9SQ61_ANGAN</name>
<reference evidence="1" key="2">
    <citation type="journal article" date="2015" name="Fish Shellfish Immunol.">
        <title>Early steps in the European eel (Anguilla anguilla)-Vibrio vulnificus interaction in the gills: Role of the RtxA13 toxin.</title>
        <authorList>
            <person name="Callol A."/>
            <person name="Pajuelo D."/>
            <person name="Ebbesson L."/>
            <person name="Teles M."/>
            <person name="MacKenzie S."/>
            <person name="Amaro C."/>
        </authorList>
    </citation>
    <scope>NUCLEOTIDE SEQUENCE</scope>
</reference>